<keyword evidence="1" id="KW-0472">Membrane</keyword>
<evidence type="ECO:0000256" key="1">
    <source>
        <dbReference type="SAM" id="Phobius"/>
    </source>
</evidence>
<dbReference type="Pfam" id="PF07301">
    <property type="entry name" value="DUF1453"/>
    <property type="match status" value="1"/>
</dbReference>
<reference evidence="2 3" key="1">
    <citation type="submission" date="2023-03" db="EMBL/GenBank/DDBJ databases">
        <title>Bacillus Genome Sequencing.</title>
        <authorList>
            <person name="Dunlap C."/>
        </authorList>
    </citation>
    <scope>NUCLEOTIDE SEQUENCE [LARGE SCALE GENOMIC DNA]</scope>
    <source>
        <strain evidence="2 3">B-23453</strain>
    </source>
</reference>
<sequence>MNYSQYVIPVLLIAFILYRRVKRSIGFQAYHQRRLVIRSTILLLVVLLLLGVSAIHPVSYIYEIAGSLLGSVLLIMAIKWSRFETRQGTIYYRTHIWIETFVLFVFLSRFLYRMFYLFQVSGKQADLNSSQMNMQYTKDPLTMGVYFLLVVYYVGYAFYVIRKARGMAEENRQISS</sequence>
<organism evidence="2 3">
    <name type="scientific">Heyndrickxia acidicola</name>
    <dbReference type="NCBI Taxonomy" id="209389"/>
    <lineage>
        <taxon>Bacteria</taxon>
        <taxon>Bacillati</taxon>
        <taxon>Bacillota</taxon>
        <taxon>Bacilli</taxon>
        <taxon>Bacillales</taxon>
        <taxon>Bacillaceae</taxon>
        <taxon>Heyndrickxia</taxon>
    </lineage>
</organism>
<comment type="caution">
    <text evidence="2">The sequence shown here is derived from an EMBL/GenBank/DDBJ whole genome shotgun (WGS) entry which is preliminary data.</text>
</comment>
<dbReference type="Proteomes" id="UP001341444">
    <property type="component" value="Unassembled WGS sequence"/>
</dbReference>
<protein>
    <submittedName>
        <fullName evidence="2">Uncharacterized protein</fullName>
    </submittedName>
</protein>
<feature type="transmembrane region" description="Helical" evidence="1">
    <location>
        <begin position="90"/>
        <end position="112"/>
    </location>
</feature>
<keyword evidence="1" id="KW-1133">Transmembrane helix</keyword>
<dbReference type="InterPro" id="IPR058247">
    <property type="entry name" value="DUF1453"/>
</dbReference>
<dbReference type="RefSeq" id="WP_066269758.1">
    <property type="nucleotide sequence ID" value="NZ_JARMAB010000016.1"/>
</dbReference>
<feature type="transmembrane region" description="Helical" evidence="1">
    <location>
        <begin position="6"/>
        <end position="21"/>
    </location>
</feature>
<proteinExistence type="predicted"/>
<accession>A0ABU6MGL6</accession>
<feature type="transmembrane region" description="Helical" evidence="1">
    <location>
        <begin position="35"/>
        <end position="54"/>
    </location>
</feature>
<gene>
    <name evidence="2" type="ORF">P4T90_12150</name>
</gene>
<keyword evidence="3" id="KW-1185">Reference proteome</keyword>
<keyword evidence="1" id="KW-0812">Transmembrane</keyword>
<dbReference type="EMBL" id="JARMAB010000016">
    <property type="protein sequence ID" value="MED1203816.1"/>
    <property type="molecule type" value="Genomic_DNA"/>
</dbReference>
<evidence type="ECO:0000313" key="3">
    <source>
        <dbReference type="Proteomes" id="UP001341444"/>
    </source>
</evidence>
<evidence type="ECO:0000313" key="2">
    <source>
        <dbReference type="EMBL" id="MED1203816.1"/>
    </source>
</evidence>
<feature type="transmembrane region" description="Helical" evidence="1">
    <location>
        <begin position="141"/>
        <end position="161"/>
    </location>
</feature>
<name>A0ABU6MGL6_9BACI</name>
<feature type="transmembrane region" description="Helical" evidence="1">
    <location>
        <begin position="60"/>
        <end position="78"/>
    </location>
</feature>